<dbReference type="InterPro" id="IPR001647">
    <property type="entry name" value="HTH_TetR"/>
</dbReference>
<evidence type="ECO:0000259" key="6">
    <source>
        <dbReference type="PROSITE" id="PS50977"/>
    </source>
</evidence>
<dbReference type="EMBL" id="VDLY02000028">
    <property type="protein sequence ID" value="KAB8158401.1"/>
    <property type="molecule type" value="Genomic_DNA"/>
</dbReference>
<evidence type="ECO:0000256" key="1">
    <source>
        <dbReference type="ARBA" id="ARBA00023015"/>
    </source>
</evidence>
<keyword evidence="3" id="KW-0804">Transcription</keyword>
<dbReference type="InterPro" id="IPR009057">
    <property type="entry name" value="Homeodomain-like_sf"/>
</dbReference>
<comment type="caution">
    <text evidence="7">The sequence shown here is derived from an EMBL/GenBank/DDBJ whole genome shotgun (WGS) entry which is preliminary data.</text>
</comment>
<dbReference type="Gene3D" id="1.10.10.60">
    <property type="entry name" value="Homeodomain-like"/>
    <property type="match status" value="1"/>
</dbReference>
<keyword evidence="2 4" id="KW-0238">DNA-binding</keyword>
<evidence type="ECO:0000313" key="7">
    <source>
        <dbReference type="EMBL" id="KAB8158401.1"/>
    </source>
</evidence>
<feature type="domain" description="HTH tetR-type" evidence="6">
    <location>
        <begin position="29"/>
        <end position="89"/>
    </location>
</feature>
<name>A0A5N5ZPH6_9ACTN</name>
<evidence type="ECO:0000256" key="3">
    <source>
        <dbReference type="ARBA" id="ARBA00023163"/>
    </source>
</evidence>
<keyword evidence="1" id="KW-0805">Transcription regulation</keyword>
<dbReference type="InterPro" id="IPR025996">
    <property type="entry name" value="MT1864/Rv1816-like_C"/>
</dbReference>
<organism evidence="7 8">
    <name type="scientific">Streptomyces mimosae</name>
    <dbReference type="NCBI Taxonomy" id="2586635"/>
    <lineage>
        <taxon>Bacteria</taxon>
        <taxon>Bacillati</taxon>
        <taxon>Actinomycetota</taxon>
        <taxon>Actinomycetes</taxon>
        <taxon>Kitasatosporales</taxon>
        <taxon>Streptomycetaceae</taxon>
        <taxon>Streptomyces</taxon>
    </lineage>
</organism>
<proteinExistence type="predicted"/>
<dbReference type="Pfam" id="PF13305">
    <property type="entry name" value="TetR_C_33"/>
    <property type="match status" value="1"/>
</dbReference>
<evidence type="ECO:0000256" key="2">
    <source>
        <dbReference type="ARBA" id="ARBA00023125"/>
    </source>
</evidence>
<dbReference type="SUPFAM" id="SSF48498">
    <property type="entry name" value="Tetracyclin repressor-like, C-terminal domain"/>
    <property type="match status" value="1"/>
</dbReference>
<evidence type="ECO:0000256" key="5">
    <source>
        <dbReference type="SAM" id="MobiDB-lite"/>
    </source>
</evidence>
<sequence>MLACCLESLGNSLVATAARRGVGRVARVGLNAERLTEAAAAMADEVGLEAVTLSALARQFGVRDASLYSHVRNLHALRVRIAIRAAAAMTERIADAVAGRAGRDALVAFADAYRAFALEHPGQYAATQLRLSLAEVGDSVGFRRNVELTYGMLRAYGLTEPDLTDAARLLRSTFHGYVQLEAQGGFGHPREVRHSWARGLAALHVLLTHWPPAEEDDPGAEPGGRPGAEPAGERSRQPGSARLSQNTE</sequence>
<dbReference type="Proteomes" id="UP000314251">
    <property type="component" value="Unassembled WGS sequence"/>
</dbReference>
<accession>A0A5N5ZPH6</accession>
<feature type="DNA-binding region" description="H-T-H motif" evidence="4">
    <location>
        <begin position="52"/>
        <end position="71"/>
    </location>
</feature>
<dbReference type="OrthoDB" id="71867at2"/>
<feature type="region of interest" description="Disordered" evidence="5">
    <location>
        <begin position="211"/>
        <end position="248"/>
    </location>
</feature>
<dbReference type="SUPFAM" id="SSF46689">
    <property type="entry name" value="Homeodomain-like"/>
    <property type="match status" value="1"/>
</dbReference>
<protein>
    <submittedName>
        <fullName evidence="7">TetR family transcriptional regulator</fullName>
    </submittedName>
</protein>
<gene>
    <name evidence="7" type="ORF">FH607_029405</name>
</gene>
<evidence type="ECO:0000313" key="8">
    <source>
        <dbReference type="Proteomes" id="UP000314251"/>
    </source>
</evidence>
<dbReference type="InterPro" id="IPR036271">
    <property type="entry name" value="Tet_transcr_reg_TetR-rel_C_sf"/>
</dbReference>
<reference evidence="7" key="1">
    <citation type="submission" date="2019-10" db="EMBL/GenBank/DDBJ databases">
        <title>Nonomuraea sp. nov., isolated from Phyllanthus amarus.</title>
        <authorList>
            <person name="Klykleung N."/>
            <person name="Tanasupawat S."/>
        </authorList>
    </citation>
    <scope>NUCLEOTIDE SEQUENCE [LARGE SCALE GENOMIC DNA]</scope>
    <source>
        <strain evidence="7">3MP-10</strain>
    </source>
</reference>
<evidence type="ECO:0000256" key="4">
    <source>
        <dbReference type="PROSITE-ProRule" id="PRU00335"/>
    </source>
</evidence>
<dbReference type="GO" id="GO:0003677">
    <property type="term" value="F:DNA binding"/>
    <property type="evidence" value="ECO:0007669"/>
    <property type="project" value="UniProtKB-UniRule"/>
</dbReference>
<keyword evidence="8" id="KW-1185">Reference proteome</keyword>
<dbReference type="AlphaFoldDB" id="A0A5N5ZPH6"/>
<dbReference type="PROSITE" id="PS50977">
    <property type="entry name" value="HTH_TETR_2"/>
    <property type="match status" value="1"/>
</dbReference>
<dbReference type="Gene3D" id="1.10.357.10">
    <property type="entry name" value="Tetracycline Repressor, domain 2"/>
    <property type="match status" value="1"/>
</dbReference>